<reference evidence="1" key="2">
    <citation type="submission" date="2021-01" db="EMBL/GenBank/DDBJ databases">
        <authorList>
            <person name="Schikora-Tamarit M.A."/>
        </authorList>
    </citation>
    <scope>NUCLEOTIDE SEQUENCE</scope>
    <source>
        <strain evidence="1">CBS2887</strain>
    </source>
</reference>
<proteinExistence type="predicted"/>
<sequence>METTENSELSVGVSGFVFLLSSLLNGKDSMLAPSLKYNWSPATLKAVTLVGLNCNNSKEQLSMFTSSNSFLCVMTR</sequence>
<dbReference type="AlphaFoldDB" id="A0A9P8TKX9"/>
<dbReference type="EMBL" id="JAEUBG010003513">
    <property type="protein sequence ID" value="KAH3682666.1"/>
    <property type="molecule type" value="Genomic_DNA"/>
</dbReference>
<comment type="caution">
    <text evidence="1">The sequence shown here is derived from an EMBL/GenBank/DDBJ whole genome shotgun (WGS) entry which is preliminary data.</text>
</comment>
<keyword evidence="2" id="KW-1185">Reference proteome</keyword>
<protein>
    <submittedName>
        <fullName evidence="1">Uncharacterized protein</fullName>
    </submittedName>
</protein>
<reference evidence="1" key="1">
    <citation type="journal article" date="2021" name="Open Biol.">
        <title>Shared evolutionary footprints suggest mitochondrial oxidative damage underlies multiple complex I losses in fungi.</title>
        <authorList>
            <person name="Schikora-Tamarit M.A."/>
            <person name="Marcet-Houben M."/>
            <person name="Nosek J."/>
            <person name="Gabaldon T."/>
        </authorList>
    </citation>
    <scope>NUCLEOTIDE SEQUENCE</scope>
    <source>
        <strain evidence="1">CBS2887</strain>
    </source>
</reference>
<evidence type="ECO:0000313" key="1">
    <source>
        <dbReference type="EMBL" id="KAH3682666.1"/>
    </source>
</evidence>
<gene>
    <name evidence="1" type="ORF">WICPIJ_006360</name>
</gene>
<organism evidence="1 2">
    <name type="scientific">Wickerhamomyces pijperi</name>
    <name type="common">Yeast</name>
    <name type="synonym">Pichia pijperi</name>
    <dbReference type="NCBI Taxonomy" id="599730"/>
    <lineage>
        <taxon>Eukaryota</taxon>
        <taxon>Fungi</taxon>
        <taxon>Dikarya</taxon>
        <taxon>Ascomycota</taxon>
        <taxon>Saccharomycotina</taxon>
        <taxon>Saccharomycetes</taxon>
        <taxon>Phaffomycetales</taxon>
        <taxon>Wickerhamomycetaceae</taxon>
        <taxon>Wickerhamomyces</taxon>
    </lineage>
</organism>
<name>A0A9P8TKX9_WICPI</name>
<accession>A0A9P8TKX9</accession>
<dbReference type="Proteomes" id="UP000774326">
    <property type="component" value="Unassembled WGS sequence"/>
</dbReference>
<evidence type="ECO:0000313" key="2">
    <source>
        <dbReference type="Proteomes" id="UP000774326"/>
    </source>
</evidence>